<evidence type="ECO:0000313" key="3">
    <source>
        <dbReference type="Proteomes" id="UP000183410"/>
    </source>
</evidence>
<keyword evidence="1" id="KW-0812">Transmembrane</keyword>
<feature type="transmembrane region" description="Helical" evidence="1">
    <location>
        <begin position="155"/>
        <end position="175"/>
    </location>
</feature>
<feature type="transmembrane region" description="Helical" evidence="1">
    <location>
        <begin position="119"/>
        <end position="143"/>
    </location>
</feature>
<dbReference type="InterPro" id="IPR056926">
    <property type="entry name" value="FLQE3_permease"/>
</dbReference>
<feature type="transmembrane region" description="Helical" evidence="1">
    <location>
        <begin position="89"/>
        <end position="107"/>
    </location>
</feature>
<keyword evidence="1" id="KW-0472">Membrane</keyword>
<accession>A0A1I2HX26</accession>
<dbReference type="RefSeq" id="WP_052737280.1">
    <property type="nucleotide sequence ID" value="NZ_FONN01000028.1"/>
</dbReference>
<dbReference type="Pfam" id="PF24686">
    <property type="entry name" value="FLQE3_permease"/>
    <property type="match status" value="1"/>
</dbReference>
<gene>
    <name evidence="2" type="ORF">SAMN04487969_12828</name>
</gene>
<feature type="transmembrane region" description="Helical" evidence="1">
    <location>
        <begin position="20"/>
        <end position="38"/>
    </location>
</feature>
<organism evidence="2 3">
    <name type="scientific">Paenibacillus algorifonticola</name>
    <dbReference type="NCBI Taxonomy" id="684063"/>
    <lineage>
        <taxon>Bacteria</taxon>
        <taxon>Bacillati</taxon>
        <taxon>Bacillota</taxon>
        <taxon>Bacilli</taxon>
        <taxon>Bacillales</taxon>
        <taxon>Paenibacillaceae</taxon>
        <taxon>Paenibacillus</taxon>
    </lineage>
</organism>
<keyword evidence="1" id="KW-1133">Transmembrane helix</keyword>
<sequence length="238" mass="26380">MRLSRLVWFDICYQWRHRYYLVYLIVCSVYVGILHAIPDSYAEHVLVLLTFSDPSALGLLLAGNILLLERDQGIWNALFSTPLRAWEYLASKCLSLGFLSMLAAFAIHLPVNGLPKSPFAFVLGIALTSFFFTLLGMAAALNSRSINGFLIRSQLYALPFTLPILGYLNVAHIPFDRLLPSKGSLILISGSARPPVPAEAGYSFAILTLWIIGAGIITLSLLIANTRQREDRHGSEQI</sequence>
<feature type="transmembrane region" description="Helical" evidence="1">
    <location>
        <begin position="202"/>
        <end position="224"/>
    </location>
</feature>
<dbReference type="OrthoDB" id="8480522at2"/>
<name>A0A1I2HX26_9BACL</name>
<proteinExistence type="predicted"/>
<protein>
    <submittedName>
        <fullName evidence="2">Fluoroquinolone transport system permease protein</fullName>
    </submittedName>
</protein>
<reference evidence="3" key="1">
    <citation type="submission" date="2016-10" db="EMBL/GenBank/DDBJ databases">
        <authorList>
            <person name="Varghese N."/>
            <person name="Submissions S."/>
        </authorList>
    </citation>
    <scope>NUCLEOTIDE SEQUENCE [LARGE SCALE GENOMIC DNA]</scope>
    <source>
        <strain evidence="3">CGMCC 1.10223</strain>
    </source>
</reference>
<keyword evidence="3" id="KW-1185">Reference proteome</keyword>
<evidence type="ECO:0000313" key="2">
    <source>
        <dbReference type="EMBL" id="SFF34614.1"/>
    </source>
</evidence>
<evidence type="ECO:0000256" key="1">
    <source>
        <dbReference type="SAM" id="Phobius"/>
    </source>
</evidence>
<dbReference type="Proteomes" id="UP000183410">
    <property type="component" value="Unassembled WGS sequence"/>
</dbReference>
<feature type="transmembrane region" description="Helical" evidence="1">
    <location>
        <begin position="44"/>
        <end position="68"/>
    </location>
</feature>
<dbReference type="EMBL" id="FONN01000028">
    <property type="protein sequence ID" value="SFF34614.1"/>
    <property type="molecule type" value="Genomic_DNA"/>
</dbReference>
<dbReference type="AlphaFoldDB" id="A0A1I2HX26"/>